<keyword evidence="1" id="KW-0472">Membrane</keyword>
<dbReference type="AlphaFoldDB" id="A0A9D4WB03"/>
<evidence type="ECO:0000313" key="2">
    <source>
        <dbReference type="EMBL" id="KAI5399464.1"/>
    </source>
</evidence>
<name>A0A9D4WB03_PEA</name>
<evidence type="ECO:0000313" key="3">
    <source>
        <dbReference type="Proteomes" id="UP001058974"/>
    </source>
</evidence>
<feature type="transmembrane region" description="Helical" evidence="1">
    <location>
        <begin position="139"/>
        <end position="161"/>
    </location>
</feature>
<sequence length="179" mass="20367">MGQLMKVMQVMAREQEEIHQENLRVATANPILTMPMNPLGGNTPIVNQPPYEGDLVHQNTVDTFDITVQRGVQTEIDDHQDTFFIPKVNYVYDAYRPSLVEVEKKFWIFMVERVFDEEHVATLEIPRSPLQIPVSSSPIAPLIIPSLVAPLVTIVPSLFYFESTKVVPWNYGSTIYIHG</sequence>
<comment type="caution">
    <text evidence="2">The sequence shown here is derived from an EMBL/GenBank/DDBJ whole genome shotgun (WGS) entry which is preliminary data.</text>
</comment>
<dbReference type="EMBL" id="JAMSHJ010000006">
    <property type="protein sequence ID" value="KAI5399464.1"/>
    <property type="molecule type" value="Genomic_DNA"/>
</dbReference>
<protein>
    <submittedName>
        <fullName evidence="2">Uncharacterized protein</fullName>
    </submittedName>
</protein>
<organism evidence="2 3">
    <name type="scientific">Pisum sativum</name>
    <name type="common">Garden pea</name>
    <name type="synonym">Lathyrus oleraceus</name>
    <dbReference type="NCBI Taxonomy" id="3888"/>
    <lineage>
        <taxon>Eukaryota</taxon>
        <taxon>Viridiplantae</taxon>
        <taxon>Streptophyta</taxon>
        <taxon>Embryophyta</taxon>
        <taxon>Tracheophyta</taxon>
        <taxon>Spermatophyta</taxon>
        <taxon>Magnoliopsida</taxon>
        <taxon>eudicotyledons</taxon>
        <taxon>Gunneridae</taxon>
        <taxon>Pentapetalae</taxon>
        <taxon>rosids</taxon>
        <taxon>fabids</taxon>
        <taxon>Fabales</taxon>
        <taxon>Fabaceae</taxon>
        <taxon>Papilionoideae</taxon>
        <taxon>50 kb inversion clade</taxon>
        <taxon>NPAAA clade</taxon>
        <taxon>Hologalegina</taxon>
        <taxon>IRL clade</taxon>
        <taxon>Fabeae</taxon>
        <taxon>Lathyrus</taxon>
    </lineage>
</organism>
<dbReference type="Proteomes" id="UP001058974">
    <property type="component" value="Chromosome 6"/>
</dbReference>
<accession>A0A9D4WB03</accession>
<gene>
    <name evidence="2" type="ORF">KIW84_064711</name>
</gene>
<reference evidence="2 3" key="1">
    <citation type="journal article" date="2022" name="Nat. Genet.">
        <title>Improved pea reference genome and pan-genome highlight genomic features and evolutionary characteristics.</title>
        <authorList>
            <person name="Yang T."/>
            <person name="Liu R."/>
            <person name="Luo Y."/>
            <person name="Hu S."/>
            <person name="Wang D."/>
            <person name="Wang C."/>
            <person name="Pandey M.K."/>
            <person name="Ge S."/>
            <person name="Xu Q."/>
            <person name="Li N."/>
            <person name="Li G."/>
            <person name="Huang Y."/>
            <person name="Saxena R.K."/>
            <person name="Ji Y."/>
            <person name="Li M."/>
            <person name="Yan X."/>
            <person name="He Y."/>
            <person name="Liu Y."/>
            <person name="Wang X."/>
            <person name="Xiang C."/>
            <person name="Varshney R.K."/>
            <person name="Ding H."/>
            <person name="Gao S."/>
            <person name="Zong X."/>
        </authorList>
    </citation>
    <scope>NUCLEOTIDE SEQUENCE [LARGE SCALE GENOMIC DNA]</scope>
    <source>
        <strain evidence="2 3">cv. Zhongwan 6</strain>
    </source>
</reference>
<proteinExistence type="predicted"/>
<evidence type="ECO:0000256" key="1">
    <source>
        <dbReference type="SAM" id="Phobius"/>
    </source>
</evidence>
<keyword evidence="1" id="KW-1133">Transmembrane helix</keyword>
<keyword evidence="1" id="KW-0812">Transmembrane</keyword>
<keyword evidence="3" id="KW-1185">Reference proteome</keyword>
<dbReference type="Gramene" id="Psat06G0471100-T1">
    <property type="protein sequence ID" value="KAI5399464.1"/>
    <property type="gene ID" value="KIW84_064711"/>
</dbReference>